<evidence type="ECO:0000313" key="4">
    <source>
        <dbReference type="Proteomes" id="UP001595075"/>
    </source>
</evidence>
<evidence type="ECO:0000256" key="1">
    <source>
        <dbReference type="PROSITE-ProRule" id="PRU00042"/>
    </source>
</evidence>
<accession>A0ABR4CVH3</accession>
<keyword evidence="1" id="KW-0479">Metal-binding</keyword>
<dbReference type="PROSITE" id="PS50157">
    <property type="entry name" value="ZINC_FINGER_C2H2_2"/>
    <property type="match status" value="1"/>
</dbReference>
<evidence type="ECO:0000259" key="2">
    <source>
        <dbReference type="PROSITE" id="PS50157"/>
    </source>
</evidence>
<evidence type="ECO:0000313" key="3">
    <source>
        <dbReference type="EMBL" id="KAL2073904.1"/>
    </source>
</evidence>
<proteinExistence type="predicted"/>
<gene>
    <name evidence="3" type="ORF">VTL71DRAFT_11230</name>
</gene>
<dbReference type="PROSITE" id="PS00028">
    <property type="entry name" value="ZINC_FINGER_C2H2_1"/>
    <property type="match status" value="1"/>
</dbReference>
<dbReference type="InterPro" id="IPR013087">
    <property type="entry name" value="Znf_C2H2_type"/>
</dbReference>
<reference evidence="3 4" key="1">
    <citation type="journal article" date="2024" name="Commun. Biol.">
        <title>Comparative genomic analysis of thermophilic fungi reveals convergent evolutionary adaptations and gene losses.</title>
        <authorList>
            <person name="Steindorff A.S."/>
            <person name="Aguilar-Pontes M.V."/>
            <person name="Robinson A.J."/>
            <person name="Andreopoulos B."/>
            <person name="LaButti K."/>
            <person name="Kuo A."/>
            <person name="Mondo S."/>
            <person name="Riley R."/>
            <person name="Otillar R."/>
            <person name="Haridas S."/>
            <person name="Lipzen A."/>
            <person name="Grimwood J."/>
            <person name="Schmutz J."/>
            <person name="Clum A."/>
            <person name="Reid I.D."/>
            <person name="Moisan M.C."/>
            <person name="Butler G."/>
            <person name="Nguyen T.T.M."/>
            <person name="Dewar K."/>
            <person name="Conant G."/>
            <person name="Drula E."/>
            <person name="Henrissat B."/>
            <person name="Hansel C."/>
            <person name="Singer S."/>
            <person name="Hutchinson M.I."/>
            <person name="de Vries R.P."/>
            <person name="Natvig D.O."/>
            <person name="Powell A.J."/>
            <person name="Tsang A."/>
            <person name="Grigoriev I.V."/>
        </authorList>
    </citation>
    <scope>NUCLEOTIDE SEQUENCE [LARGE SCALE GENOMIC DNA]</scope>
    <source>
        <strain evidence="3 4">CBS 494.80</strain>
    </source>
</reference>
<comment type="caution">
    <text evidence="3">The sequence shown here is derived from an EMBL/GenBank/DDBJ whole genome shotgun (WGS) entry which is preliminary data.</text>
</comment>
<feature type="domain" description="C2H2-type" evidence="2">
    <location>
        <begin position="202"/>
        <end position="232"/>
    </location>
</feature>
<organism evidence="3 4">
    <name type="scientific">Oculimacula yallundae</name>
    <dbReference type="NCBI Taxonomy" id="86028"/>
    <lineage>
        <taxon>Eukaryota</taxon>
        <taxon>Fungi</taxon>
        <taxon>Dikarya</taxon>
        <taxon>Ascomycota</taxon>
        <taxon>Pezizomycotina</taxon>
        <taxon>Leotiomycetes</taxon>
        <taxon>Helotiales</taxon>
        <taxon>Ploettnerulaceae</taxon>
        <taxon>Oculimacula</taxon>
    </lineage>
</organism>
<name>A0ABR4CVH3_9HELO</name>
<keyword evidence="1" id="KW-0862">Zinc</keyword>
<dbReference type="Proteomes" id="UP001595075">
    <property type="component" value="Unassembled WGS sequence"/>
</dbReference>
<sequence>MSAYINNDIWANQMMENSESEEQLAFSGQLEPLVGFEGAEAQLFAGIQQPEGPWTQGQGSTQGISMDMPVGIGLGYDHSLGMNMDMMLNSNRGPTATYLPAYGADVPGLGRDYGTHELQDMGLYGMNSPGYVDPIESLMPDHGMFTYQGPFTHDSVPAPFPGSFALPVTNMNTSMFALPNPTFPVQVQAQVPVQVIQVQGRRACHQASCTKTFKRDSDRRRHEVVVHGVNRPLQLHLCHVPGCIRSVGAGYSRHDKLVEHLWKKHANLGFARRA</sequence>
<protein>
    <recommendedName>
        <fullName evidence="2">C2H2-type domain-containing protein</fullName>
    </recommendedName>
</protein>
<dbReference type="EMBL" id="JAZHXI010000003">
    <property type="protein sequence ID" value="KAL2073904.1"/>
    <property type="molecule type" value="Genomic_DNA"/>
</dbReference>
<keyword evidence="1" id="KW-0863">Zinc-finger</keyword>
<keyword evidence="4" id="KW-1185">Reference proteome</keyword>